<accession>A0A9K3IZ45</accession>
<dbReference type="Proteomes" id="UP000215914">
    <property type="component" value="Unassembled WGS sequence"/>
</dbReference>
<keyword evidence="3" id="KW-1185">Reference proteome</keyword>
<dbReference type="PANTHER" id="PTHR31099:SF28">
    <property type="entry name" value="F5J5.12"/>
    <property type="match status" value="1"/>
</dbReference>
<comment type="caution">
    <text evidence="2">The sequence shown here is derived from an EMBL/GenBank/DDBJ whole genome shotgun (WGS) entry which is preliminary data.</text>
</comment>
<evidence type="ECO:0000256" key="1">
    <source>
        <dbReference type="SAM" id="MobiDB-lite"/>
    </source>
</evidence>
<dbReference type="EMBL" id="MNCJ02000320">
    <property type="protein sequence ID" value="KAF5805783.1"/>
    <property type="molecule type" value="Genomic_DNA"/>
</dbReference>
<reference evidence="2" key="2">
    <citation type="submission" date="2020-06" db="EMBL/GenBank/DDBJ databases">
        <title>Helianthus annuus Genome sequencing and assembly Release 2.</title>
        <authorList>
            <person name="Gouzy J."/>
            <person name="Langlade N."/>
            <person name="Munos S."/>
        </authorList>
    </citation>
    <scope>NUCLEOTIDE SEQUENCE</scope>
    <source>
        <tissue evidence="2">Leaves</tissue>
    </source>
</reference>
<name>A0A9K3IZ45_HELAN</name>
<organism evidence="2 3">
    <name type="scientific">Helianthus annuus</name>
    <name type="common">Common sunflower</name>
    <dbReference type="NCBI Taxonomy" id="4232"/>
    <lineage>
        <taxon>Eukaryota</taxon>
        <taxon>Viridiplantae</taxon>
        <taxon>Streptophyta</taxon>
        <taxon>Embryophyta</taxon>
        <taxon>Tracheophyta</taxon>
        <taxon>Spermatophyta</taxon>
        <taxon>Magnoliopsida</taxon>
        <taxon>eudicotyledons</taxon>
        <taxon>Gunneridae</taxon>
        <taxon>Pentapetalae</taxon>
        <taxon>asterids</taxon>
        <taxon>campanulids</taxon>
        <taxon>Asterales</taxon>
        <taxon>Asteraceae</taxon>
        <taxon>Asteroideae</taxon>
        <taxon>Heliantheae alliance</taxon>
        <taxon>Heliantheae</taxon>
        <taxon>Helianthus</taxon>
    </lineage>
</organism>
<reference evidence="2" key="1">
    <citation type="journal article" date="2017" name="Nature">
        <title>The sunflower genome provides insights into oil metabolism, flowering and Asterid evolution.</title>
        <authorList>
            <person name="Badouin H."/>
            <person name="Gouzy J."/>
            <person name="Grassa C.J."/>
            <person name="Murat F."/>
            <person name="Staton S.E."/>
            <person name="Cottret L."/>
            <person name="Lelandais-Briere C."/>
            <person name="Owens G.L."/>
            <person name="Carrere S."/>
            <person name="Mayjonade B."/>
            <person name="Legrand L."/>
            <person name="Gill N."/>
            <person name="Kane N.C."/>
            <person name="Bowers J.E."/>
            <person name="Hubner S."/>
            <person name="Bellec A."/>
            <person name="Berard A."/>
            <person name="Berges H."/>
            <person name="Blanchet N."/>
            <person name="Boniface M.C."/>
            <person name="Brunel D."/>
            <person name="Catrice O."/>
            <person name="Chaidir N."/>
            <person name="Claudel C."/>
            <person name="Donnadieu C."/>
            <person name="Faraut T."/>
            <person name="Fievet G."/>
            <person name="Helmstetter N."/>
            <person name="King M."/>
            <person name="Knapp S.J."/>
            <person name="Lai Z."/>
            <person name="Le Paslier M.C."/>
            <person name="Lippi Y."/>
            <person name="Lorenzon L."/>
            <person name="Mandel J.R."/>
            <person name="Marage G."/>
            <person name="Marchand G."/>
            <person name="Marquand E."/>
            <person name="Bret-Mestries E."/>
            <person name="Morien E."/>
            <person name="Nambeesan S."/>
            <person name="Nguyen T."/>
            <person name="Pegot-Espagnet P."/>
            <person name="Pouilly N."/>
            <person name="Raftis F."/>
            <person name="Sallet E."/>
            <person name="Schiex T."/>
            <person name="Thomas J."/>
            <person name="Vandecasteele C."/>
            <person name="Vares D."/>
            <person name="Vear F."/>
            <person name="Vautrin S."/>
            <person name="Crespi M."/>
            <person name="Mangin B."/>
            <person name="Burke J.M."/>
            <person name="Salse J."/>
            <person name="Munos S."/>
            <person name="Vincourt P."/>
            <person name="Rieseberg L.H."/>
            <person name="Langlade N.B."/>
        </authorList>
    </citation>
    <scope>NUCLEOTIDE SEQUENCE</scope>
    <source>
        <tissue evidence="2">Leaves</tissue>
    </source>
</reference>
<dbReference type="AlphaFoldDB" id="A0A9K3IZ45"/>
<evidence type="ECO:0000313" key="3">
    <source>
        <dbReference type="Proteomes" id="UP000215914"/>
    </source>
</evidence>
<feature type="compositionally biased region" description="Acidic residues" evidence="1">
    <location>
        <begin position="133"/>
        <end position="149"/>
    </location>
</feature>
<evidence type="ECO:0000313" key="2">
    <source>
        <dbReference type="EMBL" id="KAF5805783.1"/>
    </source>
</evidence>
<dbReference type="PANTHER" id="PTHR31099">
    <property type="entry name" value="OS06G0165300 PROTEIN"/>
    <property type="match status" value="1"/>
</dbReference>
<protein>
    <submittedName>
        <fullName evidence="2">Uncharacterized protein</fullName>
    </submittedName>
</protein>
<proteinExistence type="predicted"/>
<gene>
    <name evidence="2" type="ORF">HanXRQr2_Chr05g0213531</name>
</gene>
<feature type="region of interest" description="Disordered" evidence="1">
    <location>
        <begin position="121"/>
        <end position="149"/>
    </location>
</feature>
<sequence>MDTLVSDSEWMRNRGVVAIANSILNAFEMDTAVAMFIDASRAVGHRGGYLECAHHVEEAFGQEFDTSHCSVTDQADAVLARAEEVYDHLSLPVMDLVTEALKHDAWSARLKGILDPPEIVELSDKEEVAGGDGDGDGDGYGDGDGDGHE</sequence>
<dbReference type="Gramene" id="mRNA:HanXRQr2_Chr05g0213531">
    <property type="protein sequence ID" value="mRNA:HanXRQr2_Chr05g0213531"/>
    <property type="gene ID" value="HanXRQr2_Chr05g0213531"/>
</dbReference>